<evidence type="ECO:0000313" key="1">
    <source>
        <dbReference type="EMBL" id="MDT0619908.1"/>
    </source>
</evidence>
<gene>
    <name evidence="1" type="ORF">RM531_15665</name>
</gene>
<proteinExistence type="predicted"/>
<organism evidence="1 2">
    <name type="scientific">Spectribacter acetivorans</name>
    <dbReference type="NCBI Taxonomy" id="3075603"/>
    <lineage>
        <taxon>Bacteria</taxon>
        <taxon>Pseudomonadati</taxon>
        <taxon>Pseudomonadota</taxon>
        <taxon>Gammaproteobacteria</taxon>
        <taxon>Salinisphaerales</taxon>
        <taxon>Salinisphaeraceae</taxon>
        <taxon>Spectribacter</taxon>
    </lineage>
</organism>
<keyword evidence="2" id="KW-1185">Reference proteome</keyword>
<name>A0ABU3BCP4_9GAMM</name>
<protein>
    <submittedName>
        <fullName evidence="1">Uncharacterized protein</fullName>
    </submittedName>
</protein>
<dbReference type="RefSeq" id="WP_311660635.1">
    <property type="nucleotide sequence ID" value="NZ_JAVRHY010000025.1"/>
</dbReference>
<reference evidence="1 2" key="1">
    <citation type="submission" date="2023-09" db="EMBL/GenBank/DDBJ databases">
        <authorList>
            <person name="Rey-Velasco X."/>
        </authorList>
    </citation>
    <scope>NUCLEOTIDE SEQUENCE [LARGE SCALE GENOMIC DNA]</scope>
    <source>
        <strain evidence="1 2">P385</strain>
    </source>
</reference>
<comment type="caution">
    <text evidence="1">The sequence shown here is derived from an EMBL/GenBank/DDBJ whole genome shotgun (WGS) entry which is preliminary data.</text>
</comment>
<sequence length="158" mass="18814">MATSLPETFAWFESQPLKDRERTRICQCGTEQVIRRSRDRSRMRAVMLSLVFVDQFVHQHYGSLHPRFRECYPTPQLADHAFHGHTSPSWLVYSRYEYDPKPDWSLIAATLRDCLDDARAWLEAESGEPKPDFWVLVRYEIKREFEWQHLDDLMAVLP</sequence>
<evidence type="ECO:0000313" key="2">
    <source>
        <dbReference type="Proteomes" id="UP001259982"/>
    </source>
</evidence>
<dbReference type="Proteomes" id="UP001259982">
    <property type="component" value="Unassembled WGS sequence"/>
</dbReference>
<accession>A0ABU3BCP4</accession>
<dbReference type="EMBL" id="JAVRHY010000025">
    <property type="protein sequence ID" value="MDT0619908.1"/>
    <property type="molecule type" value="Genomic_DNA"/>
</dbReference>